<dbReference type="AlphaFoldDB" id="A0A0F8WZE1"/>
<dbReference type="VEuPathDB" id="FungiDB:P175DRAFT_0557601"/>
<dbReference type="Proteomes" id="UP000034947">
    <property type="component" value="Unassembled WGS sequence"/>
</dbReference>
<dbReference type="PANTHER" id="PTHR21310">
    <property type="entry name" value="AMINOGLYCOSIDE PHOSPHOTRANSFERASE-RELATED-RELATED"/>
    <property type="match status" value="1"/>
</dbReference>
<evidence type="ECO:0000313" key="2">
    <source>
        <dbReference type="EMBL" id="KKK22845.1"/>
    </source>
</evidence>
<evidence type="ECO:0000313" key="3">
    <source>
        <dbReference type="Proteomes" id="UP000034947"/>
    </source>
</evidence>
<dbReference type="InterPro" id="IPR002575">
    <property type="entry name" value="Aminoglycoside_PTrfase"/>
</dbReference>
<gene>
    <name evidence="2" type="ORF">AOCH_003788</name>
</gene>
<dbReference type="PANTHER" id="PTHR21310:SF55">
    <property type="entry name" value="AMINOGLYCOSIDE PHOSPHOTRANSFERASE DOMAIN-CONTAINING PROTEIN"/>
    <property type="match status" value="1"/>
</dbReference>
<organism evidence="2 3">
    <name type="scientific">Aspergillus ochraceoroseus</name>
    <dbReference type="NCBI Taxonomy" id="138278"/>
    <lineage>
        <taxon>Eukaryota</taxon>
        <taxon>Fungi</taxon>
        <taxon>Dikarya</taxon>
        <taxon>Ascomycota</taxon>
        <taxon>Pezizomycotina</taxon>
        <taxon>Eurotiomycetes</taxon>
        <taxon>Eurotiomycetidae</taxon>
        <taxon>Eurotiales</taxon>
        <taxon>Aspergillaceae</taxon>
        <taxon>Aspergillus</taxon>
        <taxon>Aspergillus subgen. Nidulantes</taxon>
    </lineage>
</organism>
<comment type="caution">
    <text evidence="2">The sequence shown here is derived from an EMBL/GenBank/DDBJ whole genome shotgun (WGS) entry which is preliminary data.</text>
</comment>
<reference evidence="2 3" key="1">
    <citation type="submission" date="2015-02" db="EMBL/GenBank/DDBJ databases">
        <title>Draft Genome Sequences of Two Closely-Related Aflatoxigenic Aspergillus Species Obtained from the Cote d'Ivoire.</title>
        <authorList>
            <person name="Moore G.G."/>
            <person name="Beltz S.B."/>
            <person name="Mack B.M."/>
        </authorList>
    </citation>
    <scope>NUCLEOTIDE SEQUENCE [LARGE SCALE GENOMIC DNA]</scope>
    <source>
        <strain evidence="2 3">SRRC1432</strain>
    </source>
</reference>
<dbReference type="Gene3D" id="3.90.1200.10">
    <property type="match status" value="1"/>
</dbReference>
<dbReference type="EMBL" id="JYKN01000836">
    <property type="protein sequence ID" value="KKK22845.1"/>
    <property type="molecule type" value="Genomic_DNA"/>
</dbReference>
<dbReference type="OrthoDB" id="8300194at2759"/>
<accession>A0A0F8WZE1</accession>
<dbReference type="InterPro" id="IPR051678">
    <property type="entry name" value="AGP_Transferase"/>
</dbReference>
<protein>
    <recommendedName>
        <fullName evidence="1">Aminoglycoside phosphotransferase domain-containing protein</fullName>
    </recommendedName>
</protein>
<feature type="domain" description="Aminoglycoside phosphotransferase" evidence="1">
    <location>
        <begin position="121"/>
        <end position="248"/>
    </location>
</feature>
<sequence>MDPYVADPEKIPTTDLYADLPSFGRYYPKPDDFRIEIQHVNSRTPESLRYWASVVGLCTEENQICPSVDGTRAVFVLGSVIVKSNHLHARDEAQWTEIDRSYGDSNEVQAIALAKTVLKDIKVPEIYFAGEINGLPVIIQERLPGVVLGVAWPYLSIKQKNFHKEEARKIIRQLYTIKPPENLRGRSYVVPDPNILTNGRLDPREPEILFSSSDQDPDMNFMHNDFNVSNCIVDKGKIVGLFDWEMAGFFGWKTAGEVHHRIRSFHREDFVEANLSEEKLQDLVFWNDLYDTEH</sequence>
<proteinExistence type="predicted"/>
<name>A0A0F8WZE1_9EURO</name>
<keyword evidence="3" id="KW-1185">Reference proteome</keyword>
<evidence type="ECO:0000259" key="1">
    <source>
        <dbReference type="Pfam" id="PF01636"/>
    </source>
</evidence>
<dbReference type="Pfam" id="PF01636">
    <property type="entry name" value="APH"/>
    <property type="match status" value="1"/>
</dbReference>
<dbReference type="InterPro" id="IPR011009">
    <property type="entry name" value="Kinase-like_dom_sf"/>
</dbReference>
<dbReference type="SUPFAM" id="SSF56112">
    <property type="entry name" value="Protein kinase-like (PK-like)"/>
    <property type="match status" value="1"/>
</dbReference>